<dbReference type="Pfam" id="PF07004">
    <property type="entry name" value="SHIPPO-rpt"/>
    <property type="match status" value="2"/>
</dbReference>
<reference evidence="1" key="1">
    <citation type="submission" date="2015-07" db="EMBL/GenBank/DDBJ databases">
        <title>Adaptation to a free-living lifestyle via gene acquisitions in the diplomonad Trepomonas sp. PC1.</title>
        <authorList>
            <person name="Xu F."/>
            <person name="Jerlstrom-Hultqvist J."/>
            <person name="Kolisko M."/>
            <person name="Simpson A.G.B."/>
            <person name="Roger A.J."/>
            <person name="Svard S.G."/>
            <person name="Andersson J.O."/>
        </authorList>
    </citation>
    <scope>NUCLEOTIDE SEQUENCE</scope>
    <source>
        <strain evidence="1">PC1</strain>
    </source>
</reference>
<dbReference type="InterPro" id="IPR010736">
    <property type="entry name" value="SHIPPO-rpt"/>
</dbReference>
<dbReference type="EMBL" id="GDID01004690">
    <property type="protein sequence ID" value="JAP91916.1"/>
    <property type="molecule type" value="Transcribed_RNA"/>
</dbReference>
<proteinExistence type="predicted"/>
<sequence>DKLDYIEKTPGPGSYDIGRASKEILKSPQKYSMSFRSKMFVTNDTPGPAALLPNSSNNKVEIKFSMGKPHQQFKHKQLPGPGAYDVQYSFSKIQISKSLSGRTKNSSNINNPGPADYTICRSKSNQAACFRLESSRKEIFTKQKITPGPAAYPAKPRPTSINFTIRGRPNLNTDKLVKPGPGQYETLTLERPKTMGASLSARFKRGWSKM</sequence>
<dbReference type="PANTHER" id="PTHR21580:SF28">
    <property type="entry name" value="BOREALIN N-TERMINAL DOMAIN-CONTAINING PROTEIN-RELATED"/>
    <property type="match status" value="1"/>
</dbReference>
<evidence type="ECO:0000313" key="1">
    <source>
        <dbReference type="EMBL" id="JAP91916.1"/>
    </source>
</evidence>
<dbReference type="PANTHER" id="PTHR21580">
    <property type="entry name" value="SHIPPO-1-RELATED"/>
    <property type="match status" value="1"/>
</dbReference>
<name>A0A146K8M1_9EUKA</name>
<organism evidence="1">
    <name type="scientific">Trepomonas sp. PC1</name>
    <dbReference type="NCBI Taxonomy" id="1076344"/>
    <lineage>
        <taxon>Eukaryota</taxon>
        <taxon>Metamonada</taxon>
        <taxon>Diplomonadida</taxon>
        <taxon>Hexamitidae</taxon>
        <taxon>Hexamitinae</taxon>
        <taxon>Trepomonas</taxon>
    </lineage>
</organism>
<dbReference type="AlphaFoldDB" id="A0A146K8M1"/>
<accession>A0A146K8M1</accession>
<feature type="non-terminal residue" evidence="1">
    <location>
        <position position="1"/>
    </location>
</feature>
<protein>
    <submittedName>
        <fullName evidence="1">H-SHIPPO 1</fullName>
    </submittedName>
</protein>
<dbReference type="InterPro" id="IPR051291">
    <property type="entry name" value="CIMAP"/>
</dbReference>
<gene>
    <name evidence="1" type="ORF">TPC1_16312</name>
</gene>